<keyword evidence="5 13" id="KW-0337">GPI-anchor biosynthesis</keyword>
<keyword evidence="6 13" id="KW-0328">Glycosyltransferase</keyword>
<keyword evidence="11 13" id="KW-0472">Membrane</keyword>
<dbReference type="AlphaFoldDB" id="A0A409WZZ2"/>
<dbReference type="Pfam" id="PF05007">
    <property type="entry name" value="Mannosyl_trans"/>
    <property type="match status" value="1"/>
</dbReference>
<dbReference type="UniPathway" id="UPA00196"/>
<evidence type="ECO:0000256" key="4">
    <source>
        <dbReference type="ARBA" id="ARBA00013797"/>
    </source>
</evidence>
<evidence type="ECO:0000256" key="2">
    <source>
        <dbReference type="ARBA" id="ARBA00004687"/>
    </source>
</evidence>
<evidence type="ECO:0000256" key="12">
    <source>
        <dbReference type="ARBA" id="ARBA00025399"/>
    </source>
</evidence>
<gene>
    <name evidence="14" type="ORF">CVT25_003670</name>
</gene>
<evidence type="ECO:0000256" key="1">
    <source>
        <dbReference type="ARBA" id="ARBA00004477"/>
    </source>
</evidence>
<comment type="pathway">
    <text evidence="2 13">Glycolipid biosynthesis; glycosylphosphatidylinositol-anchor biosynthesis.</text>
</comment>
<evidence type="ECO:0000256" key="10">
    <source>
        <dbReference type="ARBA" id="ARBA00022989"/>
    </source>
</evidence>
<dbReference type="EMBL" id="NHYD01002935">
    <property type="protein sequence ID" value="PPQ84067.1"/>
    <property type="molecule type" value="Genomic_DNA"/>
</dbReference>
<comment type="similarity">
    <text evidence="3 13">Belongs to the PIGM family.</text>
</comment>
<dbReference type="FunCoup" id="A0A409WZZ2">
    <property type="interactions" value="302"/>
</dbReference>
<keyword evidence="10 13" id="KW-1133">Transmembrane helix</keyword>
<comment type="caution">
    <text evidence="14">The sequence shown here is derived from an EMBL/GenBank/DDBJ whole genome shotgun (WGS) entry which is preliminary data.</text>
</comment>
<dbReference type="GO" id="GO:0006506">
    <property type="term" value="P:GPI anchor biosynthetic process"/>
    <property type="evidence" value="ECO:0007669"/>
    <property type="project" value="UniProtKB-UniPathway"/>
</dbReference>
<evidence type="ECO:0000313" key="14">
    <source>
        <dbReference type="EMBL" id="PPQ84067.1"/>
    </source>
</evidence>
<evidence type="ECO:0000256" key="9">
    <source>
        <dbReference type="ARBA" id="ARBA00022824"/>
    </source>
</evidence>
<evidence type="ECO:0000256" key="13">
    <source>
        <dbReference type="RuleBase" id="RU365064"/>
    </source>
</evidence>
<feature type="transmembrane region" description="Helical" evidence="13">
    <location>
        <begin position="273"/>
        <end position="297"/>
    </location>
</feature>
<feature type="transmembrane region" description="Helical" evidence="13">
    <location>
        <begin position="376"/>
        <end position="403"/>
    </location>
</feature>
<evidence type="ECO:0000256" key="7">
    <source>
        <dbReference type="ARBA" id="ARBA00022679"/>
    </source>
</evidence>
<dbReference type="PANTHER" id="PTHR12886:SF0">
    <property type="entry name" value="GPI MANNOSYLTRANSFERASE 1"/>
    <property type="match status" value="1"/>
</dbReference>
<keyword evidence="8 13" id="KW-0812">Transmembrane</keyword>
<evidence type="ECO:0000256" key="5">
    <source>
        <dbReference type="ARBA" id="ARBA00022502"/>
    </source>
</evidence>
<dbReference type="GO" id="GO:0051751">
    <property type="term" value="F:alpha-1,4-mannosyltransferase activity"/>
    <property type="evidence" value="ECO:0007669"/>
    <property type="project" value="InterPro"/>
</dbReference>
<keyword evidence="9 13" id="KW-0256">Endoplasmic reticulum</keyword>
<feature type="transmembrane region" description="Helical" evidence="13">
    <location>
        <begin position="12"/>
        <end position="30"/>
    </location>
</feature>
<comment type="function">
    <text evidence="12 13">Mannosyltransferase involved in glycosylphosphatidylinositol-anchor biosynthesis. Transfers the first alpha-1,4-mannose to GlcN-acyl-PI during GPI precursor assembly. Required for cell wall integrity.</text>
</comment>
<feature type="transmembrane region" description="Helical" evidence="13">
    <location>
        <begin position="451"/>
        <end position="469"/>
    </location>
</feature>
<dbReference type="STRING" id="93625.A0A409WZZ2"/>
<keyword evidence="15" id="KW-1185">Reference proteome</keyword>
<comment type="caution">
    <text evidence="13">Lacks conserved residue(s) required for the propagation of feature annotation.</text>
</comment>
<proteinExistence type="inferred from homology"/>
<evidence type="ECO:0000256" key="11">
    <source>
        <dbReference type="ARBA" id="ARBA00023136"/>
    </source>
</evidence>
<dbReference type="GO" id="GO:0004376">
    <property type="term" value="F:GPI mannosyltransferase activity"/>
    <property type="evidence" value="ECO:0007669"/>
    <property type="project" value="InterPro"/>
</dbReference>
<dbReference type="GO" id="GO:0005789">
    <property type="term" value="C:endoplasmic reticulum membrane"/>
    <property type="evidence" value="ECO:0007669"/>
    <property type="project" value="UniProtKB-SubCell"/>
</dbReference>
<accession>A0A409WZZ2</accession>
<sequence length="470" mass="52737">MLSSSSLSVPSFRNVLLLSVVIRISLILYSEWHDAHSVVKYTDVDYRVFSDAASFLLHPGPGDTTNRAQGPLKELFGRALNIGDPYTRETFRYTPLLALLVTPNGWLLPSFGKYIFALCDIINGILIYRLLKTEILPAASTATRNATLDKGNAKGQGAEHAGQSAECMIERSATLYSAVHLLNPLVFSISTRGSSESVLSLFVLLTLYAAMKGRWDLASVLLGLSTHWKIYPVVYGISCLGVVGGSQEGGAAKESRTWKEYVKTIVNKRTLRFAVVSAGTFGLLGIGCYAIWGYPFLYESYLYHLHRLDHRHNFSPYFYLTYLTYPSLGASSSEALSLWTKILRSPLTSFAPQMGLALGFGLLFGRRKEDLVFTWFLQTCVFVIFNKVCTSQYFLWYLLLLPLLLPRLSLSRRESVLYGAVWIGTQALWLSEAYRLEFLGENVFVGLWLRSLFYVVGNCWVLVGIMRAYR</sequence>
<protein>
    <recommendedName>
        <fullName evidence="4 13">GPI mannosyltransferase 1</fullName>
        <ecNumber evidence="13">2.4.1.-</ecNumber>
    </recommendedName>
    <alternativeName>
        <fullName evidence="13">GPI mannosyltransferase I</fullName>
    </alternativeName>
</protein>
<dbReference type="InParanoid" id="A0A409WZZ2"/>
<reference evidence="14 15" key="1">
    <citation type="journal article" date="2018" name="Evol. Lett.">
        <title>Horizontal gene cluster transfer increased hallucinogenic mushroom diversity.</title>
        <authorList>
            <person name="Reynolds H.T."/>
            <person name="Vijayakumar V."/>
            <person name="Gluck-Thaler E."/>
            <person name="Korotkin H.B."/>
            <person name="Matheny P.B."/>
            <person name="Slot J.C."/>
        </authorList>
    </citation>
    <scope>NUCLEOTIDE SEQUENCE [LARGE SCALE GENOMIC DNA]</scope>
    <source>
        <strain evidence="14 15">2631</strain>
    </source>
</reference>
<dbReference type="InterPro" id="IPR007704">
    <property type="entry name" value="PIG-M"/>
</dbReference>
<dbReference type="GO" id="GO:1990529">
    <property type="term" value="C:glycosylphosphatidylinositol-mannosyltransferase I complex"/>
    <property type="evidence" value="ECO:0007669"/>
    <property type="project" value="TreeGrafter"/>
</dbReference>
<dbReference type="OrthoDB" id="1741594at2759"/>
<dbReference type="Proteomes" id="UP000283269">
    <property type="component" value="Unassembled WGS sequence"/>
</dbReference>
<dbReference type="PANTHER" id="PTHR12886">
    <property type="entry name" value="PIG-M MANNOSYLTRANSFERASE"/>
    <property type="match status" value="1"/>
</dbReference>
<evidence type="ECO:0000256" key="8">
    <source>
        <dbReference type="ARBA" id="ARBA00022692"/>
    </source>
</evidence>
<organism evidence="14 15">
    <name type="scientific">Psilocybe cyanescens</name>
    <dbReference type="NCBI Taxonomy" id="93625"/>
    <lineage>
        <taxon>Eukaryota</taxon>
        <taxon>Fungi</taxon>
        <taxon>Dikarya</taxon>
        <taxon>Basidiomycota</taxon>
        <taxon>Agaricomycotina</taxon>
        <taxon>Agaricomycetes</taxon>
        <taxon>Agaricomycetidae</taxon>
        <taxon>Agaricales</taxon>
        <taxon>Agaricineae</taxon>
        <taxon>Strophariaceae</taxon>
        <taxon>Psilocybe</taxon>
    </lineage>
</organism>
<comment type="subcellular location">
    <subcellularLocation>
        <location evidence="1 13">Endoplasmic reticulum membrane</location>
        <topology evidence="1 13">Multi-pass membrane protein</topology>
    </subcellularLocation>
</comment>
<keyword evidence="7 13" id="KW-0808">Transferase</keyword>
<name>A0A409WZZ2_PSICY</name>
<dbReference type="EC" id="2.4.1.-" evidence="13"/>
<evidence type="ECO:0000313" key="15">
    <source>
        <dbReference type="Proteomes" id="UP000283269"/>
    </source>
</evidence>
<feature type="transmembrane region" description="Helical" evidence="13">
    <location>
        <begin position="346"/>
        <end position="364"/>
    </location>
</feature>
<evidence type="ECO:0000256" key="3">
    <source>
        <dbReference type="ARBA" id="ARBA00011071"/>
    </source>
</evidence>
<evidence type="ECO:0000256" key="6">
    <source>
        <dbReference type="ARBA" id="ARBA00022676"/>
    </source>
</evidence>